<proteinExistence type="predicted"/>
<dbReference type="EMBL" id="GGEC01087354">
    <property type="protein sequence ID" value="MBX67838.1"/>
    <property type="molecule type" value="Transcribed_RNA"/>
</dbReference>
<protein>
    <submittedName>
        <fullName evidence="1">Uncharacterized protein</fullName>
    </submittedName>
</protein>
<sequence>MLPCHMSLDFSTEWNLDKKLEVPSPIKQNFSSMKLNSGILIDRETLFSHF</sequence>
<evidence type="ECO:0000313" key="1">
    <source>
        <dbReference type="EMBL" id="MBX67838.1"/>
    </source>
</evidence>
<dbReference type="AlphaFoldDB" id="A0A2P2QLI0"/>
<name>A0A2P2QLI0_RHIMU</name>
<accession>A0A2P2QLI0</accession>
<organism evidence="1">
    <name type="scientific">Rhizophora mucronata</name>
    <name type="common">Asiatic mangrove</name>
    <dbReference type="NCBI Taxonomy" id="61149"/>
    <lineage>
        <taxon>Eukaryota</taxon>
        <taxon>Viridiplantae</taxon>
        <taxon>Streptophyta</taxon>
        <taxon>Embryophyta</taxon>
        <taxon>Tracheophyta</taxon>
        <taxon>Spermatophyta</taxon>
        <taxon>Magnoliopsida</taxon>
        <taxon>eudicotyledons</taxon>
        <taxon>Gunneridae</taxon>
        <taxon>Pentapetalae</taxon>
        <taxon>rosids</taxon>
        <taxon>fabids</taxon>
        <taxon>Malpighiales</taxon>
        <taxon>Rhizophoraceae</taxon>
        <taxon>Rhizophora</taxon>
    </lineage>
</organism>
<reference evidence="1" key="1">
    <citation type="submission" date="2018-02" db="EMBL/GenBank/DDBJ databases">
        <title>Rhizophora mucronata_Transcriptome.</title>
        <authorList>
            <person name="Meera S.P."/>
            <person name="Sreeshan A."/>
            <person name="Augustine A."/>
        </authorList>
    </citation>
    <scope>NUCLEOTIDE SEQUENCE</scope>
    <source>
        <tissue evidence="1">Leaf</tissue>
    </source>
</reference>